<dbReference type="Gene3D" id="1.25.10.10">
    <property type="entry name" value="Leucine-rich Repeat Variant"/>
    <property type="match status" value="1"/>
</dbReference>
<dbReference type="Proteomes" id="UP000663760">
    <property type="component" value="Chromosome 13"/>
</dbReference>
<reference evidence="3" key="1">
    <citation type="submission" date="2020-02" db="EMBL/GenBank/DDBJ databases">
        <authorList>
            <person name="Scholz U."/>
            <person name="Mascher M."/>
            <person name="Fiebig A."/>
        </authorList>
    </citation>
    <scope>NUCLEOTIDE SEQUENCE</scope>
</reference>
<dbReference type="GO" id="GO:0005874">
    <property type="term" value="C:microtubule"/>
    <property type="evidence" value="ECO:0007669"/>
    <property type="project" value="InterPro"/>
</dbReference>
<protein>
    <recommendedName>
        <fullName evidence="2">TORTIFOLIA1/SINE1-2 N-terminal domain-containing protein</fullName>
    </recommendedName>
</protein>
<dbReference type="InterPro" id="IPR011989">
    <property type="entry name" value="ARM-like"/>
</dbReference>
<dbReference type="InterPro" id="IPR057600">
    <property type="entry name" value="TORTIFOLIA1/SINE1-2_N"/>
</dbReference>
<dbReference type="EMBL" id="LR746276">
    <property type="protein sequence ID" value="CAA7407077.1"/>
    <property type="molecule type" value="Genomic_DNA"/>
</dbReference>
<accession>A0A7I8LAL0</accession>
<feature type="compositionally biased region" description="Basic residues" evidence="1">
    <location>
        <begin position="379"/>
        <end position="389"/>
    </location>
</feature>
<feature type="region of interest" description="Disordered" evidence="1">
    <location>
        <begin position="312"/>
        <end position="451"/>
    </location>
</feature>
<dbReference type="PANTHER" id="PTHR31355">
    <property type="entry name" value="MICROTUBULE-ASSOCIATED PROTEIN TORTIFOLIA1"/>
    <property type="match status" value="1"/>
</dbReference>
<dbReference type="PANTHER" id="PTHR31355:SF8">
    <property type="entry name" value="TORTIFOLIA1-LIKE PROTEIN 3"/>
    <property type="match status" value="1"/>
</dbReference>
<sequence>MTPVAADGARKINGGVNGGKTDSGSGGKDVKQRANFYMNKLWDRDTEAMAAAELESMARVLPVDSLPSFISAISDTRSSDKAPLRRHCLRLLSLLSRTHPPESLSPFLPRMVSSVLRRLRDPDSSVRTACVDAVRDMSCGGSAASFYPVFLKPLSETLLLEQDQNAQTGSAMCLAAAIEEASAAADGHLTAHFHRLIPRLVKLARTDGYKSKPALLSLLGSIVAANGASTTALLALLVPCLADALLSEDWAARKAAAEALTHVAAIPSRHLLMGFKSSYFSFFQARRFDKVKIVRDSMNLMLEAWKDVPGALKEDEDRGQRTSHDAPSSSSSENESDGRLSVGRRSSTGTRSSSPYTSRKESSPLSRSSPTYSSPTPAARKRASPRREKRTSSPSFCRSDTGRSPPDWKIEIAVPPTPPSAVMGKDEPHNTRMTADGVAQEQAGNQESTTGSKLDVRKLLFEKNSEQRVNKVGHVKSGSRVVPFQEKGDQEQAVDIEEIVDEDKDGDLSLIRKQLVQIENQQTSLLDLVQRFIGNSQNGIRSLESRVQGLEMALDEISQDLAVSSGRLPTANLGTHCCRIPVAEFLSSKFWRRTENRYSSQLLGSTSKDGPDPGKWEKQGSKSNAGTPVIPSVEANSSSMGSSKVSSHRLVKGQPARDYSLSDETSTKTSVVDGISR</sequence>
<evidence type="ECO:0000313" key="3">
    <source>
        <dbReference type="EMBL" id="CAA7407077.1"/>
    </source>
</evidence>
<feature type="compositionally biased region" description="Basic and acidic residues" evidence="1">
    <location>
        <begin position="312"/>
        <end position="324"/>
    </location>
</feature>
<feature type="compositionally biased region" description="Polar residues" evidence="1">
    <location>
        <begin position="442"/>
        <end position="451"/>
    </location>
</feature>
<dbReference type="InterPro" id="IPR016024">
    <property type="entry name" value="ARM-type_fold"/>
</dbReference>
<feature type="domain" description="TORTIFOLIA1/SINE1-2 N-terminal" evidence="2">
    <location>
        <begin position="29"/>
        <end position="307"/>
    </location>
</feature>
<feature type="compositionally biased region" description="Low complexity" evidence="1">
    <location>
        <begin position="328"/>
        <end position="377"/>
    </location>
</feature>
<proteinExistence type="predicted"/>
<feature type="region of interest" description="Disordered" evidence="1">
    <location>
        <begin position="602"/>
        <end position="677"/>
    </location>
</feature>
<keyword evidence="4" id="KW-1185">Reference proteome</keyword>
<organism evidence="3 4">
    <name type="scientific">Spirodela intermedia</name>
    <name type="common">Intermediate duckweed</name>
    <dbReference type="NCBI Taxonomy" id="51605"/>
    <lineage>
        <taxon>Eukaryota</taxon>
        <taxon>Viridiplantae</taxon>
        <taxon>Streptophyta</taxon>
        <taxon>Embryophyta</taxon>
        <taxon>Tracheophyta</taxon>
        <taxon>Spermatophyta</taxon>
        <taxon>Magnoliopsida</taxon>
        <taxon>Liliopsida</taxon>
        <taxon>Araceae</taxon>
        <taxon>Lemnoideae</taxon>
        <taxon>Spirodela</taxon>
    </lineage>
</organism>
<dbReference type="FunFam" id="1.25.10.10:FF:000549">
    <property type="entry name" value="ARM repeat superfamily protein"/>
    <property type="match status" value="1"/>
</dbReference>
<gene>
    <name evidence="3" type="ORF">SI8410_13017755</name>
</gene>
<dbReference type="Pfam" id="PF24714">
    <property type="entry name" value="TOR1L1_N"/>
    <property type="match status" value="1"/>
</dbReference>
<dbReference type="OrthoDB" id="1904066at2759"/>
<name>A0A7I8LAL0_SPIIN</name>
<evidence type="ECO:0000256" key="1">
    <source>
        <dbReference type="SAM" id="MobiDB-lite"/>
    </source>
</evidence>
<feature type="compositionally biased region" description="Basic and acidic residues" evidence="1">
    <location>
        <begin position="609"/>
        <end position="620"/>
    </location>
</feature>
<dbReference type="SUPFAM" id="SSF48371">
    <property type="entry name" value="ARM repeat"/>
    <property type="match status" value="1"/>
</dbReference>
<feature type="region of interest" description="Disordered" evidence="1">
    <location>
        <begin position="1"/>
        <end position="30"/>
    </location>
</feature>
<evidence type="ECO:0000259" key="2">
    <source>
        <dbReference type="Pfam" id="PF24714"/>
    </source>
</evidence>
<dbReference type="AlphaFoldDB" id="A0A7I8LAL0"/>
<evidence type="ECO:0000313" key="4">
    <source>
        <dbReference type="Proteomes" id="UP000663760"/>
    </source>
</evidence>
<dbReference type="GO" id="GO:0008017">
    <property type="term" value="F:microtubule binding"/>
    <property type="evidence" value="ECO:0007669"/>
    <property type="project" value="InterPro"/>
</dbReference>
<dbReference type="InterPro" id="IPR033337">
    <property type="entry name" value="TORTIFOLIA1/SINE1-2"/>
</dbReference>